<dbReference type="InterPro" id="IPR012902">
    <property type="entry name" value="N_methyl_site"/>
</dbReference>
<organism evidence="3 4">
    <name type="scientific">Planctopirus ephydatiae</name>
    <dbReference type="NCBI Taxonomy" id="2528019"/>
    <lineage>
        <taxon>Bacteria</taxon>
        <taxon>Pseudomonadati</taxon>
        <taxon>Planctomycetota</taxon>
        <taxon>Planctomycetia</taxon>
        <taxon>Planctomycetales</taxon>
        <taxon>Planctomycetaceae</taxon>
        <taxon>Planctopirus</taxon>
    </lineage>
</organism>
<evidence type="ECO:0000256" key="1">
    <source>
        <dbReference type="SAM" id="Phobius"/>
    </source>
</evidence>
<dbReference type="Gene3D" id="3.30.700.10">
    <property type="entry name" value="Glycoprotein, Type 4 Pilin"/>
    <property type="match status" value="1"/>
</dbReference>
<dbReference type="Pfam" id="PF07963">
    <property type="entry name" value="N_methyl"/>
    <property type="match status" value="1"/>
</dbReference>
<dbReference type="SUPFAM" id="SSF54523">
    <property type="entry name" value="Pili subunits"/>
    <property type="match status" value="1"/>
</dbReference>
<dbReference type="OrthoDB" id="255848at2"/>
<keyword evidence="1" id="KW-0812">Transmembrane</keyword>
<dbReference type="EMBL" id="CP036299">
    <property type="protein sequence ID" value="QDV31308.1"/>
    <property type="molecule type" value="Genomic_DNA"/>
</dbReference>
<dbReference type="RefSeq" id="WP_145301990.1">
    <property type="nucleotide sequence ID" value="NZ_CP036299.1"/>
</dbReference>
<protein>
    <submittedName>
        <fullName evidence="3">Putative major pilin subunit</fullName>
    </submittedName>
</protein>
<sequence length="340" mass="36638">MVFSRSGFPGVSQARRGFTLIELLVVIAIIAVLIALLLPAVQQAREAARRTQCRNNLKQIALAAHVFEGTYGHLPPGYCGPDVSTEDASTNPNSSYVGPLTHLLPYIDQAPLYNTIDPSQHNVDLPSNSQQRYSTNASSAAACHTKIQPYICPSASPAAFSSTTGIISRTHWWLTGPGSATITYFTFGNASIVGGNPISNFGRTNYVGVAGRMGRLDDPGWDNWKGCFGRRTKTRLRDLTDGTTNVLMFGEVIGNVDSTNTLTHSFHWMASGCLPTGWGKLINRFDGGNPTAYRFMSSHDGVVHFALADGSARPLSINMDLALYRSFLAGGSDGNIVGEY</sequence>
<evidence type="ECO:0000313" key="4">
    <source>
        <dbReference type="Proteomes" id="UP000315349"/>
    </source>
</evidence>
<dbReference type="AlphaFoldDB" id="A0A518GRT7"/>
<dbReference type="NCBIfam" id="TIGR04294">
    <property type="entry name" value="pre_pil_HX9DG"/>
    <property type="match status" value="1"/>
</dbReference>
<reference evidence="3 4" key="1">
    <citation type="submission" date="2019-02" db="EMBL/GenBank/DDBJ databases">
        <title>Deep-cultivation of Planctomycetes and their phenomic and genomic characterization uncovers novel biology.</title>
        <authorList>
            <person name="Wiegand S."/>
            <person name="Jogler M."/>
            <person name="Boedeker C."/>
            <person name="Pinto D."/>
            <person name="Vollmers J."/>
            <person name="Rivas-Marin E."/>
            <person name="Kohn T."/>
            <person name="Peeters S.H."/>
            <person name="Heuer A."/>
            <person name="Rast P."/>
            <person name="Oberbeckmann S."/>
            <person name="Bunk B."/>
            <person name="Jeske O."/>
            <person name="Meyerdierks A."/>
            <person name="Storesund J.E."/>
            <person name="Kallscheuer N."/>
            <person name="Luecker S."/>
            <person name="Lage O.M."/>
            <person name="Pohl T."/>
            <person name="Merkel B.J."/>
            <person name="Hornburger P."/>
            <person name="Mueller R.-W."/>
            <person name="Bruemmer F."/>
            <person name="Labrenz M."/>
            <person name="Spormann A.M."/>
            <person name="Op den Camp H."/>
            <person name="Overmann J."/>
            <person name="Amann R."/>
            <person name="Jetten M.S.M."/>
            <person name="Mascher T."/>
            <person name="Medema M.H."/>
            <person name="Devos D.P."/>
            <person name="Kaster A.-K."/>
            <person name="Ovreas L."/>
            <person name="Rohde M."/>
            <person name="Galperin M.Y."/>
            <person name="Jogler C."/>
        </authorList>
    </citation>
    <scope>NUCLEOTIDE SEQUENCE [LARGE SCALE GENOMIC DNA]</scope>
    <source>
        <strain evidence="3 4">Spb1</strain>
    </source>
</reference>
<dbReference type="Proteomes" id="UP000315349">
    <property type="component" value="Chromosome"/>
</dbReference>
<gene>
    <name evidence="3" type="ORF">Spb1_32520</name>
</gene>
<keyword evidence="1" id="KW-1133">Transmembrane helix</keyword>
<keyword evidence="4" id="KW-1185">Reference proteome</keyword>
<dbReference type="NCBIfam" id="TIGR02532">
    <property type="entry name" value="IV_pilin_GFxxxE"/>
    <property type="match status" value="1"/>
</dbReference>
<dbReference type="Pfam" id="PF07596">
    <property type="entry name" value="SBP_bac_10"/>
    <property type="match status" value="1"/>
</dbReference>
<proteinExistence type="predicted"/>
<dbReference type="KEGG" id="peh:Spb1_32520"/>
<feature type="transmembrane region" description="Helical" evidence="1">
    <location>
        <begin position="20"/>
        <end position="41"/>
    </location>
</feature>
<dbReference type="InterPro" id="IPR011453">
    <property type="entry name" value="DUF1559"/>
</dbReference>
<dbReference type="PANTHER" id="PTHR30093:SF2">
    <property type="entry name" value="TYPE II SECRETION SYSTEM PROTEIN H"/>
    <property type="match status" value="1"/>
</dbReference>
<evidence type="ECO:0000313" key="3">
    <source>
        <dbReference type="EMBL" id="QDV31308.1"/>
    </source>
</evidence>
<dbReference type="PANTHER" id="PTHR30093">
    <property type="entry name" value="GENERAL SECRETION PATHWAY PROTEIN G"/>
    <property type="match status" value="1"/>
</dbReference>
<name>A0A518GRT7_9PLAN</name>
<accession>A0A518GRT7</accession>
<evidence type="ECO:0000259" key="2">
    <source>
        <dbReference type="Pfam" id="PF07596"/>
    </source>
</evidence>
<dbReference type="PROSITE" id="PS00409">
    <property type="entry name" value="PROKAR_NTER_METHYL"/>
    <property type="match status" value="1"/>
</dbReference>
<dbReference type="InterPro" id="IPR027558">
    <property type="entry name" value="Pre_pil_HX9DG_C"/>
</dbReference>
<keyword evidence="1" id="KW-0472">Membrane</keyword>
<dbReference type="InterPro" id="IPR045584">
    <property type="entry name" value="Pilin-like"/>
</dbReference>
<feature type="domain" description="DUF1559" evidence="2">
    <location>
        <begin position="42"/>
        <end position="320"/>
    </location>
</feature>